<reference evidence="1" key="1">
    <citation type="submission" date="2020-11" db="EMBL/GenBank/DDBJ databases">
        <authorList>
            <person name="Tran Van P."/>
        </authorList>
    </citation>
    <scope>NUCLEOTIDE SEQUENCE</scope>
</reference>
<gene>
    <name evidence="1" type="ORF">CTOB1V02_LOCUS14462</name>
</gene>
<protein>
    <submittedName>
        <fullName evidence="1">Uncharacterized protein</fullName>
    </submittedName>
</protein>
<dbReference type="AlphaFoldDB" id="A0A7R8WTP1"/>
<dbReference type="InterPro" id="IPR036639">
    <property type="entry name" value="Cyt_c_oxidase_su4_sf"/>
</dbReference>
<dbReference type="GO" id="GO:0006123">
    <property type="term" value="P:mitochondrial electron transport, cytochrome c to oxygen"/>
    <property type="evidence" value="ECO:0007669"/>
    <property type="project" value="InterPro"/>
</dbReference>
<organism evidence="1">
    <name type="scientific">Cyprideis torosa</name>
    <dbReference type="NCBI Taxonomy" id="163714"/>
    <lineage>
        <taxon>Eukaryota</taxon>
        <taxon>Metazoa</taxon>
        <taxon>Ecdysozoa</taxon>
        <taxon>Arthropoda</taxon>
        <taxon>Crustacea</taxon>
        <taxon>Oligostraca</taxon>
        <taxon>Ostracoda</taxon>
        <taxon>Podocopa</taxon>
        <taxon>Podocopida</taxon>
        <taxon>Cytherocopina</taxon>
        <taxon>Cytheroidea</taxon>
        <taxon>Cytherideidae</taxon>
        <taxon>Cyprideis</taxon>
    </lineage>
</organism>
<dbReference type="OrthoDB" id="186013at2759"/>
<dbReference type="EMBL" id="OB680799">
    <property type="protein sequence ID" value="CAD7236647.1"/>
    <property type="molecule type" value="Genomic_DNA"/>
</dbReference>
<proteinExistence type="predicted"/>
<evidence type="ECO:0000313" key="1">
    <source>
        <dbReference type="EMBL" id="CAD7236647.1"/>
    </source>
</evidence>
<dbReference type="SUPFAM" id="SSF81406">
    <property type="entry name" value="Mitochondrial cytochrome c oxidase subunit IV"/>
    <property type="match status" value="1"/>
</dbReference>
<dbReference type="GO" id="GO:0045277">
    <property type="term" value="C:respiratory chain complex IV"/>
    <property type="evidence" value="ECO:0007669"/>
    <property type="project" value="InterPro"/>
</dbReference>
<name>A0A7R8WTP1_9CRUS</name>
<dbReference type="GO" id="GO:0005739">
    <property type="term" value="C:mitochondrion"/>
    <property type="evidence" value="ECO:0007669"/>
    <property type="project" value="GOC"/>
</dbReference>
<feature type="non-terminal residue" evidence="1">
    <location>
        <position position="1"/>
    </location>
</feature>
<sequence>MALPTASRCFLLRTNSSVVAVGPRTMATLQVITRKIPYHGKREIVGFGVNGQPAYMDRLDQPFPAIRFKELTPELAVTL</sequence>
<accession>A0A7R8WTP1</accession>